<reference evidence="1" key="2">
    <citation type="submission" date="2020-05" db="UniProtKB">
        <authorList>
            <consortium name="EnsemblMetazoa"/>
        </authorList>
    </citation>
    <scope>IDENTIFICATION</scope>
    <source>
        <strain evidence="1">IAEA</strain>
    </source>
</reference>
<proteinExistence type="predicted"/>
<reference evidence="2" key="1">
    <citation type="submission" date="2015-01" db="EMBL/GenBank/DDBJ databases">
        <authorList>
            <person name="Aksoy S."/>
            <person name="Warren W."/>
            <person name="Wilson R.K."/>
        </authorList>
    </citation>
    <scope>NUCLEOTIDE SEQUENCE [LARGE SCALE GENOMIC DNA]</scope>
    <source>
        <strain evidence="2">IAEA</strain>
    </source>
</reference>
<keyword evidence="2" id="KW-1185">Reference proteome</keyword>
<dbReference type="Proteomes" id="UP000092460">
    <property type="component" value="Unassembled WGS sequence"/>
</dbReference>
<sequence length="124" mass="14147">MTTTLSKSSLSNISLAGVYIGTDIAMTNPGFRTLPRKSNFKIDKVFKSIHSGLNKYVQEMDEMVSPSDIYAIFSNARRILVRLKQQQQHLNRDKALNWWGNEAARPQSQINDYELNCKARVINV</sequence>
<evidence type="ECO:0000313" key="1">
    <source>
        <dbReference type="EnsemblMetazoa" id="GPPI042583-PA"/>
    </source>
</evidence>
<dbReference type="EnsemblMetazoa" id="GPPI042583-RA">
    <property type="protein sequence ID" value="GPPI042583-PA"/>
    <property type="gene ID" value="GPPI042583"/>
</dbReference>
<dbReference type="VEuPathDB" id="VectorBase:GPPI042583"/>
<name>A0A1B0BWD7_9MUSC</name>
<dbReference type="EMBL" id="JXJN01021718">
    <property type="status" value="NOT_ANNOTATED_CDS"/>
    <property type="molecule type" value="Genomic_DNA"/>
</dbReference>
<protein>
    <submittedName>
        <fullName evidence="1">Uncharacterized protein</fullName>
    </submittedName>
</protein>
<dbReference type="AlphaFoldDB" id="A0A1B0BWD7"/>
<dbReference type="EMBL" id="JXJN01021719">
    <property type="status" value="NOT_ANNOTATED_CDS"/>
    <property type="molecule type" value="Genomic_DNA"/>
</dbReference>
<evidence type="ECO:0000313" key="2">
    <source>
        <dbReference type="Proteomes" id="UP000092460"/>
    </source>
</evidence>
<organism evidence="1 2">
    <name type="scientific">Glossina palpalis gambiensis</name>
    <dbReference type="NCBI Taxonomy" id="67801"/>
    <lineage>
        <taxon>Eukaryota</taxon>
        <taxon>Metazoa</taxon>
        <taxon>Ecdysozoa</taxon>
        <taxon>Arthropoda</taxon>
        <taxon>Hexapoda</taxon>
        <taxon>Insecta</taxon>
        <taxon>Pterygota</taxon>
        <taxon>Neoptera</taxon>
        <taxon>Endopterygota</taxon>
        <taxon>Diptera</taxon>
        <taxon>Brachycera</taxon>
        <taxon>Muscomorpha</taxon>
        <taxon>Hippoboscoidea</taxon>
        <taxon>Glossinidae</taxon>
        <taxon>Glossina</taxon>
    </lineage>
</organism>
<accession>A0A1B0BWD7</accession>